<gene>
    <name evidence="1" type="ORF">GSPATT00034328001</name>
</gene>
<keyword evidence="2" id="KW-1185">Reference proteome</keyword>
<dbReference type="PANTHER" id="PTHR10782">
    <property type="entry name" value="ZINC FINGER MIZ DOMAIN-CONTAINING PROTEIN"/>
    <property type="match status" value="1"/>
</dbReference>
<dbReference type="GeneID" id="5018033"/>
<dbReference type="InParanoid" id="A0C234"/>
<evidence type="ECO:0000313" key="2">
    <source>
        <dbReference type="Proteomes" id="UP000000600"/>
    </source>
</evidence>
<dbReference type="InterPro" id="IPR013083">
    <property type="entry name" value="Znf_RING/FYVE/PHD"/>
</dbReference>
<organism evidence="1 2">
    <name type="scientific">Paramecium tetraurelia</name>
    <dbReference type="NCBI Taxonomy" id="5888"/>
    <lineage>
        <taxon>Eukaryota</taxon>
        <taxon>Sar</taxon>
        <taxon>Alveolata</taxon>
        <taxon>Ciliophora</taxon>
        <taxon>Intramacronucleata</taxon>
        <taxon>Oligohymenophorea</taxon>
        <taxon>Peniculida</taxon>
        <taxon>Parameciidae</taxon>
        <taxon>Paramecium</taxon>
    </lineage>
</organism>
<dbReference type="GO" id="GO:0061665">
    <property type="term" value="F:SUMO ligase activity"/>
    <property type="evidence" value="ECO:0000318"/>
    <property type="project" value="GO_Central"/>
</dbReference>
<reference evidence="1 2" key="1">
    <citation type="journal article" date="2006" name="Nature">
        <title>Global trends of whole-genome duplications revealed by the ciliate Paramecium tetraurelia.</title>
        <authorList>
            <consortium name="Genoscope"/>
            <person name="Aury J.-M."/>
            <person name="Jaillon O."/>
            <person name="Duret L."/>
            <person name="Noel B."/>
            <person name="Jubin C."/>
            <person name="Porcel B.M."/>
            <person name="Segurens B."/>
            <person name="Daubin V."/>
            <person name="Anthouard V."/>
            <person name="Aiach N."/>
            <person name="Arnaiz O."/>
            <person name="Billaut A."/>
            <person name="Beisson J."/>
            <person name="Blanc I."/>
            <person name="Bouhouche K."/>
            <person name="Camara F."/>
            <person name="Duharcourt S."/>
            <person name="Guigo R."/>
            <person name="Gogendeau D."/>
            <person name="Katinka M."/>
            <person name="Keller A.-M."/>
            <person name="Kissmehl R."/>
            <person name="Klotz C."/>
            <person name="Koll F."/>
            <person name="Le Moue A."/>
            <person name="Lepere C."/>
            <person name="Malinsky S."/>
            <person name="Nowacki M."/>
            <person name="Nowak J.K."/>
            <person name="Plattner H."/>
            <person name="Poulain J."/>
            <person name="Ruiz F."/>
            <person name="Serrano V."/>
            <person name="Zagulski M."/>
            <person name="Dessen P."/>
            <person name="Betermier M."/>
            <person name="Weissenbach J."/>
            <person name="Scarpelli C."/>
            <person name="Schachter V."/>
            <person name="Sperling L."/>
            <person name="Meyer E."/>
            <person name="Cohen J."/>
            <person name="Wincker P."/>
        </authorList>
    </citation>
    <scope>NUCLEOTIDE SEQUENCE [LARGE SCALE GENOMIC DNA]</scope>
    <source>
        <strain evidence="1 2">Stock d4-2</strain>
    </source>
</reference>
<dbReference type="Gene3D" id="3.30.40.10">
    <property type="entry name" value="Zinc/RING finger domain, C3HC4 (zinc finger)"/>
    <property type="match status" value="4"/>
</dbReference>
<dbReference type="EMBL" id="CT868034">
    <property type="protein sequence ID" value="CAK64851.1"/>
    <property type="molecule type" value="Genomic_DNA"/>
</dbReference>
<dbReference type="Proteomes" id="UP000000600">
    <property type="component" value="Unassembled WGS sequence"/>
</dbReference>
<dbReference type="GO" id="GO:0016925">
    <property type="term" value="P:protein sumoylation"/>
    <property type="evidence" value="ECO:0000318"/>
    <property type="project" value="GO_Central"/>
</dbReference>
<dbReference type="AlphaFoldDB" id="A0C234"/>
<evidence type="ECO:0000313" key="1">
    <source>
        <dbReference type="EMBL" id="CAK64851.1"/>
    </source>
</evidence>
<proteinExistence type="predicted"/>
<accession>A0C234</accession>
<dbReference type="RefSeq" id="XP_001432248.1">
    <property type="nucleotide sequence ID" value="XM_001432211.1"/>
</dbReference>
<dbReference type="HOGENOM" id="CLU_300816_0_0_1"/>
<protein>
    <recommendedName>
        <fullName evidence="3">SP-RING-type domain-containing protein</fullName>
    </recommendedName>
</protein>
<evidence type="ECO:0008006" key="3">
    <source>
        <dbReference type="Google" id="ProtNLM"/>
    </source>
</evidence>
<dbReference type="OrthoDB" id="317074at2759"/>
<dbReference type="OMA" id="LMWDIRY"/>
<dbReference type="GO" id="GO:0000785">
    <property type="term" value="C:chromatin"/>
    <property type="evidence" value="ECO:0000318"/>
    <property type="project" value="GO_Central"/>
</dbReference>
<sequence length="1134" mass="136241">MLERINNWPEINGNTNLEKITLDTIKLKQLNGLQYENPVITNKCLHLKVCFELKEFEVQINNNQPFVCKICNQNAQQYSDLMWDIRNHAYEEFHEFVDEIHIIYGCMVNKYQRNKKYIDLFTKFGIKEHFLKLIRQRDYQTNLKSLIEKNVFQQKAFQLYCLLDFIKINIPIRIKGCLHFECYEFTSLLYYQQNNQQNQNIFQCIYPGCEIHLNISSLDTFFDGIVVDQELLKEIKKNNPTSIIFNIEQETKTIIQNTYFPFSEILTQYSNKYNQQFTELQQLELQTRFNQVLQSITQSNLLLDKPQLKQNLSQSTISLQLQDNLVDQITKLKMELPTRCIKCIDFNNSIDLLTYVFDFVFKKQIDNKQKYSCPLCNQTQNQIMAIDNLNKYIYIDQFLLLKLIKQKNDNNVLQSECDFFESYFNNLSYENNVIETVIFDTYSLLNHATKVRYKNPALTRKCLHRKTCFEFKEALQQIQQQKLYQCPHCDQQATNLDDLVQDWRVEAYKEFYEEVDEVTIIKGIMFNKCCRNKSKNLNFFTQSKYDKQFKQIFERVENDMQIVSLIRRDLQQQQIQNNNNKIIFLCFCLLDKVKINIPVRIRGCQHYECYELTSLLYFQDQNRKTIQYLECKQPFCSNRLRIAHKNYSIQSESYNSKELDEQQKILDIQTLFSGISVDLDLLNVIKKSNPSSFKFYYNKKTENIEEDINKIDGKVVDPFIIKFYEQHPELQKKMHYQEFQKIILQQIILVDQGDLLQVDRDICKKLALYKYRNFQVNMIDKLTQLTIEYPVRCKLCPNLEVCMDIRSYIAQFIYFKKMFPTKGYVCPLCNQQLGQYILPMKIQNYIYLDPNILSYMFKDMSYTNGINIFEYKGEQYLWQEFNYRYKIKREDYVSDLYQRQVVFRQLFCNFNKELRIQQPLILQQCPYRIIVDFKSFYQELTKINFDLEKQGLILCRCNYCHSNPIKVIAGQIYFHEAFYEALNKYYQIQDNNQNESHFTYTFADTERDSYIKTVQLILPLKINSQRENGSFWDMMSDEKYQSLFRGSEIQGYKFKLFAIKMQIIQIPIVLDKEGIHANIMYNFNQNINEELKKFQVCNKQELLQYYTLVKYLILLVVIQNSLQINEYLIIILYK</sequence>
<name>A0C234_PARTE</name>
<dbReference type="KEGG" id="ptm:GSPATT00034328001"/>
<dbReference type="PANTHER" id="PTHR10782:SF4">
    <property type="entry name" value="TONALLI, ISOFORM E"/>
    <property type="match status" value="1"/>
</dbReference>